<proteinExistence type="predicted"/>
<comment type="caution">
    <text evidence="1">The sequence shown here is derived from an EMBL/GenBank/DDBJ whole genome shotgun (WGS) entry which is preliminary data.</text>
</comment>
<organism evidence="1 2">
    <name type="scientific">Streptomyces demainii</name>
    <dbReference type="NCBI Taxonomy" id="588122"/>
    <lineage>
        <taxon>Bacteria</taxon>
        <taxon>Bacillati</taxon>
        <taxon>Actinomycetota</taxon>
        <taxon>Actinomycetes</taxon>
        <taxon>Kitasatosporales</taxon>
        <taxon>Streptomycetaceae</taxon>
        <taxon>Streptomyces</taxon>
    </lineage>
</organism>
<name>A0ABT9KHM6_9ACTN</name>
<reference evidence="1 2" key="1">
    <citation type="submission" date="2023-07" db="EMBL/GenBank/DDBJ databases">
        <title>Sequencing the genomes of 1000 actinobacteria strains.</title>
        <authorList>
            <person name="Klenk H.-P."/>
        </authorList>
    </citation>
    <scope>NUCLEOTIDE SEQUENCE [LARGE SCALE GENOMIC DNA]</scope>
    <source>
        <strain evidence="1 2">DSM 41600</strain>
    </source>
</reference>
<gene>
    <name evidence="1" type="ORF">JOF35_000181</name>
</gene>
<sequence length="181" mass="19540">MNPYWRIVQQRAAEYSLAHSRPAAPLTAGLPVLAAHAADFSPFHTLHVAQMCLSVIVFEDCPGHLRTPAGVPDLARLVPGGTDVLTILTTAEEQHALFGRGLAAELHNVEDQVAATTRARNVVQRLLDQVPHGPGGRQRMLDIVWELRDDPRAMAGVIALTAAALREVATQQGPVDVSTRQ</sequence>
<dbReference type="RefSeq" id="WP_062012169.1">
    <property type="nucleotide sequence ID" value="NZ_JAURUE010000001.1"/>
</dbReference>
<dbReference type="Proteomes" id="UP001234880">
    <property type="component" value="Unassembled WGS sequence"/>
</dbReference>
<protein>
    <submittedName>
        <fullName evidence="1">Uncharacterized protein</fullName>
    </submittedName>
</protein>
<accession>A0ABT9KHM6</accession>
<keyword evidence="2" id="KW-1185">Reference proteome</keyword>
<evidence type="ECO:0000313" key="1">
    <source>
        <dbReference type="EMBL" id="MDP9607904.1"/>
    </source>
</evidence>
<evidence type="ECO:0000313" key="2">
    <source>
        <dbReference type="Proteomes" id="UP001234880"/>
    </source>
</evidence>
<dbReference type="EMBL" id="JAURUE010000001">
    <property type="protein sequence ID" value="MDP9607904.1"/>
    <property type="molecule type" value="Genomic_DNA"/>
</dbReference>